<proteinExistence type="predicted"/>
<evidence type="ECO:0000313" key="3">
    <source>
        <dbReference type="Proteomes" id="UP000480246"/>
    </source>
</evidence>
<dbReference type="InterPro" id="IPR009577">
    <property type="entry name" value="Sm_multidrug_ex"/>
</dbReference>
<feature type="transmembrane region" description="Helical" evidence="1">
    <location>
        <begin position="88"/>
        <end position="112"/>
    </location>
</feature>
<organism evidence="2 3">
    <name type="scientific">Gracilibacillus oryzae</name>
    <dbReference type="NCBI Taxonomy" id="1672701"/>
    <lineage>
        <taxon>Bacteria</taxon>
        <taxon>Bacillati</taxon>
        <taxon>Bacillota</taxon>
        <taxon>Bacilli</taxon>
        <taxon>Bacillales</taxon>
        <taxon>Bacillaceae</taxon>
        <taxon>Gracilibacillus</taxon>
    </lineage>
</organism>
<keyword evidence="3" id="KW-1185">Reference proteome</keyword>
<feature type="transmembrane region" description="Helical" evidence="1">
    <location>
        <begin position="7"/>
        <end position="30"/>
    </location>
</feature>
<dbReference type="OrthoDB" id="6400183at2"/>
<accession>A0A7C8GT09</accession>
<sequence length="159" mass="17971">MLEIIWAYVLVFILAAIPLFEAVYITPIAIVAGLSAIPVFVLAVLGNLLTVYPIIFFIEKIREWRKKRGKGDGKRSVRAKEVWNKYGLPGLSLFGPFIIGSHLTAFLSLLFGGQKKRVFVWMTISITGWSFVLGILAYFGVDWLNIENDFIEQIFNDAQ</sequence>
<keyword evidence="1" id="KW-0812">Transmembrane</keyword>
<protein>
    <submittedName>
        <fullName evidence="2">Small multi-drug export protein</fullName>
    </submittedName>
</protein>
<dbReference type="Proteomes" id="UP000480246">
    <property type="component" value="Unassembled WGS sequence"/>
</dbReference>
<evidence type="ECO:0000313" key="2">
    <source>
        <dbReference type="EMBL" id="KAB8134750.1"/>
    </source>
</evidence>
<dbReference type="EMBL" id="WEID01000054">
    <property type="protein sequence ID" value="KAB8134750.1"/>
    <property type="molecule type" value="Genomic_DNA"/>
</dbReference>
<keyword evidence="1" id="KW-0472">Membrane</keyword>
<name>A0A7C8GT09_9BACI</name>
<dbReference type="AlphaFoldDB" id="A0A7C8GT09"/>
<feature type="transmembrane region" description="Helical" evidence="1">
    <location>
        <begin position="118"/>
        <end position="141"/>
    </location>
</feature>
<feature type="transmembrane region" description="Helical" evidence="1">
    <location>
        <begin position="36"/>
        <end position="58"/>
    </location>
</feature>
<gene>
    <name evidence="2" type="ORF">F9U64_11480</name>
</gene>
<dbReference type="Pfam" id="PF06695">
    <property type="entry name" value="Sm_multidrug_ex"/>
    <property type="match status" value="1"/>
</dbReference>
<evidence type="ECO:0000256" key="1">
    <source>
        <dbReference type="SAM" id="Phobius"/>
    </source>
</evidence>
<comment type="caution">
    <text evidence="2">The sequence shown here is derived from an EMBL/GenBank/DDBJ whole genome shotgun (WGS) entry which is preliminary data.</text>
</comment>
<dbReference type="RefSeq" id="WP_153403489.1">
    <property type="nucleotide sequence ID" value="NZ_ML762430.1"/>
</dbReference>
<reference evidence="2 3" key="1">
    <citation type="submission" date="2019-10" db="EMBL/GenBank/DDBJ databases">
        <title>Gracilibacillus sp. nov. isolated from rice seeds.</title>
        <authorList>
            <person name="He S."/>
        </authorList>
    </citation>
    <scope>NUCLEOTIDE SEQUENCE [LARGE SCALE GENOMIC DNA]</scope>
    <source>
        <strain evidence="2 3">TD8</strain>
    </source>
</reference>
<keyword evidence="1" id="KW-1133">Transmembrane helix</keyword>